<dbReference type="SUPFAM" id="SSF57850">
    <property type="entry name" value="RING/U-box"/>
    <property type="match status" value="1"/>
</dbReference>
<dbReference type="CDD" id="cd16462">
    <property type="entry name" value="RING-H2_Pep3p-like"/>
    <property type="match status" value="1"/>
</dbReference>
<feature type="domain" description="Pep3/Vps18 beta-propeller" evidence="9">
    <location>
        <begin position="28"/>
        <end position="384"/>
    </location>
</feature>
<dbReference type="PROSITE" id="PS50236">
    <property type="entry name" value="CHCR"/>
    <property type="match status" value="1"/>
</dbReference>
<dbReference type="GO" id="GO:0006904">
    <property type="term" value="P:vesicle docking involved in exocytosis"/>
    <property type="evidence" value="ECO:0007669"/>
    <property type="project" value="TreeGrafter"/>
</dbReference>
<dbReference type="Pfam" id="PF05131">
    <property type="entry name" value="Pep3_Vps18"/>
    <property type="match status" value="1"/>
</dbReference>
<evidence type="ECO:0000256" key="6">
    <source>
        <dbReference type="ARBA" id="ARBA00029433"/>
    </source>
</evidence>
<sequence length="959" mass="108205">MAQDIVPFNSTGFAPLSDLPDPNASALPIFLIERVQLQFEVHRFAAVQVANNVIILASETNTLTRIDLANPADLENIDLQPAKKNTELGSIRKIFLDPTASHLLITTTLGENFYLHSRSTKVRHLSRLKGVHIESVAWSPAQPSTSTREILIGTRDGTVYETFIEFSDQFMARDEKYVKLVYRLPDGQPVTGLHIDGLPGKPDLRRVVLTTPNKLIHFVGRIQRHGHSDTGPIFSRFFESESSPMQQDFREESPFSTLAISPEDTEEYNSDNAFAWLSGAGVYHGKLLVSPPTSDLGIQVFSESRLFARSALPEDAGEITSILLTHFHLIVLCGNTVYVINRYNESLVLQEKIEENPNDILGLVCDPKKSTYWVFSTTSIYEIIATEEDRDVWKIMLASSSFEGAQRYAKTPQQKDAVAVAHGEYLVSKGQTLEAASIWGRSSKSFEEVSLKFLELGDSDALRKYLLTKLGTLKKNSIMQRMICASWLVEVFMSKLNVLDDMISAKAVLASGSEVQLNSQLSTVRAEFQDFVTKNKADLDKKTTYEIIGSHGRQEELLFYASTINDYQFVLSYWIQREKWAEALDVLKRQQEPEIFYKTSSVLMSNAPMETVDILVRQSNLNPRNLIPALLNYNRDAKVPLSQNQAVRYLSHMINKQEKAGVTDSAVHNTLISIYASHYSHDETALLKYLESHSAGQHYDADFALRLCILHGHVKSCVHIFSSMGQFDQAVEMALQHGDVELASIVANRPEEDPALRKKLWLSVAKAVISKSEGIKPALDFLKQCELLKIEDLIPFFPDFVVIDDFKEEICTALEDYSHHIELLKKEMDESTKTAENIRADIASLDRRYAIVEPGEHCHACQYPLLSRQFFVFPCQHVFHSDCLTNRILKQAAPGKARRIRDLQKEIGMGIQMGKQRERLVEELDALIAGSCILCSELAVRWIDEPFLRPEDDLEAWAI</sequence>
<comment type="similarity">
    <text evidence="1">Belongs to the VPS18 family.</text>
</comment>
<proteinExistence type="inferred from homology"/>
<evidence type="ECO:0000256" key="2">
    <source>
        <dbReference type="ARBA" id="ARBA00022723"/>
    </source>
</evidence>
<dbReference type="GO" id="GO:0030674">
    <property type="term" value="F:protein-macromolecule adaptor activity"/>
    <property type="evidence" value="ECO:0007669"/>
    <property type="project" value="TreeGrafter"/>
</dbReference>
<keyword evidence="2" id="KW-0479">Metal-binding</keyword>
<evidence type="ECO:0000259" key="9">
    <source>
        <dbReference type="Pfam" id="PF05131"/>
    </source>
</evidence>
<dbReference type="GO" id="GO:0006886">
    <property type="term" value="P:intracellular protein transport"/>
    <property type="evidence" value="ECO:0007669"/>
    <property type="project" value="UniProtKB-UniRule"/>
</dbReference>
<evidence type="ECO:0000256" key="1">
    <source>
        <dbReference type="ARBA" id="ARBA00010454"/>
    </source>
</evidence>
<dbReference type="Proteomes" id="UP000275078">
    <property type="component" value="Unassembled WGS sequence"/>
</dbReference>
<dbReference type="Pfam" id="PF26148">
    <property type="entry name" value="VPS18_RING_C"/>
    <property type="match status" value="1"/>
</dbReference>
<dbReference type="GO" id="GO:0008270">
    <property type="term" value="F:zinc ion binding"/>
    <property type="evidence" value="ECO:0007669"/>
    <property type="project" value="UniProtKB-KW"/>
</dbReference>
<dbReference type="GO" id="GO:0030897">
    <property type="term" value="C:HOPS complex"/>
    <property type="evidence" value="ECO:0007669"/>
    <property type="project" value="TreeGrafter"/>
</dbReference>
<evidence type="ECO:0000259" key="10">
    <source>
        <dbReference type="Pfam" id="PF26148"/>
    </source>
</evidence>
<organism evidence="11 12">
    <name type="scientific">Ascobolus immersus RN42</name>
    <dbReference type="NCBI Taxonomy" id="1160509"/>
    <lineage>
        <taxon>Eukaryota</taxon>
        <taxon>Fungi</taxon>
        <taxon>Dikarya</taxon>
        <taxon>Ascomycota</taxon>
        <taxon>Pezizomycotina</taxon>
        <taxon>Pezizomycetes</taxon>
        <taxon>Pezizales</taxon>
        <taxon>Ascobolaceae</taxon>
        <taxon>Ascobolus</taxon>
    </lineage>
</organism>
<dbReference type="PANTHER" id="PTHR23323">
    <property type="entry name" value="VACUOLAR PROTEIN SORTING-ASSOCIATED PROTEIN"/>
    <property type="match status" value="1"/>
</dbReference>
<evidence type="ECO:0000256" key="3">
    <source>
        <dbReference type="ARBA" id="ARBA00022771"/>
    </source>
</evidence>
<dbReference type="InterPro" id="IPR007810">
    <property type="entry name" value="Pep3/Vps18_beta-prop"/>
</dbReference>
<gene>
    <name evidence="11" type="ORF">BJ508DRAFT_236677</name>
</gene>
<evidence type="ECO:0000256" key="4">
    <source>
        <dbReference type="ARBA" id="ARBA00022833"/>
    </source>
</evidence>
<evidence type="ECO:0000313" key="12">
    <source>
        <dbReference type="Proteomes" id="UP000275078"/>
    </source>
</evidence>
<name>A0A3N4ICE6_ASCIM</name>
<keyword evidence="8" id="KW-0175">Coiled coil</keyword>
<evidence type="ECO:0000256" key="5">
    <source>
        <dbReference type="ARBA" id="ARBA00023136"/>
    </source>
</evidence>
<keyword evidence="5" id="KW-0472">Membrane</keyword>
<evidence type="ECO:0000256" key="8">
    <source>
        <dbReference type="SAM" id="Coils"/>
    </source>
</evidence>
<dbReference type="GO" id="GO:0007032">
    <property type="term" value="P:endosome organization"/>
    <property type="evidence" value="ECO:0007669"/>
    <property type="project" value="TreeGrafter"/>
</dbReference>
<dbReference type="GO" id="GO:0005768">
    <property type="term" value="C:endosome"/>
    <property type="evidence" value="ECO:0007669"/>
    <property type="project" value="TreeGrafter"/>
</dbReference>
<evidence type="ECO:0000256" key="7">
    <source>
        <dbReference type="PROSITE-ProRule" id="PRU01006"/>
    </source>
</evidence>
<dbReference type="SUPFAM" id="SSF69322">
    <property type="entry name" value="Tricorn protease domain 2"/>
    <property type="match status" value="1"/>
</dbReference>
<dbReference type="InterPro" id="IPR000547">
    <property type="entry name" value="Clathrin_H-chain/VPS_repeat"/>
</dbReference>
<feature type="repeat" description="CHCR" evidence="7">
    <location>
        <begin position="618"/>
        <end position="777"/>
    </location>
</feature>
<dbReference type="GO" id="GO:0007033">
    <property type="term" value="P:vacuole organization"/>
    <property type="evidence" value="ECO:0007669"/>
    <property type="project" value="TreeGrafter"/>
</dbReference>
<reference evidence="11 12" key="1">
    <citation type="journal article" date="2018" name="Nat. Ecol. Evol.">
        <title>Pezizomycetes genomes reveal the molecular basis of ectomycorrhizal truffle lifestyle.</title>
        <authorList>
            <person name="Murat C."/>
            <person name="Payen T."/>
            <person name="Noel B."/>
            <person name="Kuo A."/>
            <person name="Morin E."/>
            <person name="Chen J."/>
            <person name="Kohler A."/>
            <person name="Krizsan K."/>
            <person name="Balestrini R."/>
            <person name="Da Silva C."/>
            <person name="Montanini B."/>
            <person name="Hainaut M."/>
            <person name="Levati E."/>
            <person name="Barry K.W."/>
            <person name="Belfiori B."/>
            <person name="Cichocki N."/>
            <person name="Clum A."/>
            <person name="Dockter R.B."/>
            <person name="Fauchery L."/>
            <person name="Guy J."/>
            <person name="Iotti M."/>
            <person name="Le Tacon F."/>
            <person name="Lindquist E.A."/>
            <person name="Lipzen A."/>
            <person name="Malagnac F."/>
            <person name="Mello A."/>
            <person name="Molinier V."/>
            <person name="Miyauchi S."/>
            <person name="Poulain J."/>
            <person name="Riccioni C."/>
            <person name="Rubini A."/>
            <person name="Sitrit Y."/>
            <person name="Splivallo R."/>
            <person name="Traeger S."/>
            <person name="Wang M."/>
            <person name="Zifcakova L."/>
            <person name="Wipf D."/>
            <person name="Zambonelli A."/>
            <person name="Paolocci F."/>
            <person name="Nowrousian M."/>
            <person name="Ottonello S."/>
            <person name="Baldrian P."/>
            <person name="Spatafora J.W."/>
            <person name="Henrissat B."/>
            <person name="Nagy L.G."/>
            <person name="Aury J.M."/>
            <person name="Wincker P."/>
            <person name="Grigoriev I.V."/>
            <person name="Bonfante P."/>
            <person name="Martin F.M."/>
        </authorList>
    </citation>
    <scope>NUCLEOTIDE SEQUENCE [LARGE SCALE GENOMIC DNA]</scope>
    <source>
        <strain evidence="11 12">RN42</strain>
    </source>
</reference>
<dbReference type="OrthoDB" id="1845386at2759"/>
<feature type="coiled-coil region" evidence="8">
    <location>
        <begin position="814"/>
        <end position="848"/>
    </location>
</feature>
<keyword evidence="12" id="KW-1185">Reference proteome</keyword>
<dbReference type="EMBL" id="ML119662">
    <property type="protein sequence ID" value="RPA83772.1"/>
    <property type="molecule type" value="Genomic_DNA"/>
</dbReference>
<dbReference type="AlphaFoldDB" id="A0A3N4ICE6"/>
<dbReference type="PANTHER" id="PTHR23323:SF26">
    <property type="entry name" value="VACUOLAR PROTEIN SORTING-ASSOCIATED PROTEIN 18 HOMOLOG"/>
    <property type="match status" value="1"/>
</dbReference>
<accession>A0A3N4ICE6</accession>
<evidence type="ECO:0000313" key="11">
    <source>
        <dbReference type="EMBL" id="RPA83772.1"/>
    </source>
</evidence>
<feature type="domain" description="Pep3/Vps18 RING C-terminal" evidence="10">
    <location>
        <begin position="852"/>
        <end position="941"/>
    </location>
</feature>
<dbReference type="InterPro" id="IPR058919">
    <property type="entry name" value="Pep3/Vps18_RING_C"/>
</dbReference>
<comment type="subcellular location">
    <subcellularLocation>
        <location evidence="6">Endomembrane system</location>
        <topology evidence="6">Peripheral membrane protein</topology>
        <orientation evidence="6">Cytoplasmic side</orientation>
    </subcellularLocation>
</comment>
<dbReference type="STRING" id="1160509.A0A3N4ICE6"/>
<dbReference type="GO" id="GO:0048284">
    <property type="term" value="P:organelle fusion"/>
    <property type="evidence" value="ECO:0007669"/>
    <property type="project" value="TreeGrafter"/>
</dbReference>
<keyword evidence="3" id="KW-0863">Zinc-finger</keyword>
<protein>
    <submittedName>
        <fullName evidence="11">Uncharacterized protein</fullName>
    </submittedName>
</protein>
<keyword evidence="4" id="KW-0862">Zinc</keyword>